<protein>
    <recommendedName>
        <fullName evidence="2">Protein kinase domain-containing protein</fullName>
    </recommendedName>
</protein>
<dbReference type="EMBL" id="MN739382">
    <property type="protein sequence ID" value="QHT01844.1"/>
    <property type="molecule type" value="Genomic_DNA"/>
</dbReference>
<dbReference type="AlphaFoldDB" id="A0A6C0CE41"/>
<name>A0A6C0CE41_9ZZZZ</name>
<organism evidence="1">
    <name type="scientific">viral metagenome</name>
    <dbReference type="NCBI Taxonomy" id="1070528"/>
    <lineage>
        <taxon>unclassified sequences</taxon>
        <taxon>metagenomes</taxon>
        <taxon>organismal metagenomes</taxon>
    </lineage>
</organism>
<accession>A0A6C0CE41</accession>
<dbReference type="SUPFAM" id="SSF56112">
    <property type="entry name" value="Protein kinase-like (PK-like)"/>
    <property type="match status" value="1"/>
</dbReference>
<reference evidence="1" key="1">
    <citation type="journal article" date="2020" name="Nature">
        <title>Giant virus diversity and host interactions through global metagenomics.</title>
        <authorList>
            <person name="Schulz F."/>
            <person name="Roux S."/>
            <person name="Paez-Espino D."/>
            <person name="Jungbluth S."/>
            <person name="Walsh D.A."/>
            <person name="Denef V.J."/>
            <person name="McMahon K.D."/>
            <person name="Konstantinidis K.T."/>
            <person name="Eloe-Fadrosh E.A."/>
            <person name="Kyrpides N.C."/>
            <person name="Woyke T."/>
        </authorList>
    </citation>
    <scope>NUCLEOTIDE SEQUENCE</scope>
    <source>
        <strain evidence="1">GVMAG-M-3300020523-10</strain>
    </source>
</reference>
<evidence type="ECO:0008006" key="2">
    <source>
        <dbReference type="Google" id="ProtNLM"/>
    </source>
</evidence>
<proteinExistence type="predicted"/>
<sequence>MLTQSTIYHPDSNSREHTDETYDGALFFRKNYGEPHPLLDYSKQVELTIVKLLMTHPHANIVTYYNIGANHVDMEQVDSEKLLIMTRTELNEIIEVMTKVKDFLQALGIMYIDWKFDNMGQAIDGSYKLFDFDASGLLDLLSMEWKLKPNTIYWSYNEAIKHGCKTPKEIDDWSFNYNIIIEGEKLLQTK</sequence>
<dbReference type="InterPro" id="IPR011009">
    <property type="entry name" value="Kinase-like_dom_sf"/>
</dbReference>
<evidence type="ECO:0000313" key="1">
    <source>
        <dbReference type="EMBL" id="QHT01844.1"/>
    </source>
</evidence>